<organism evidence="2 3">
    <name type="scientific">Leptomonas pyrrhocoris</name>
    <name type="common">Firebug parasite</name>
    <dbReference type="NCBI Taxonomy" id="157538"/>
    <lineage>
        <taxon>Eukaryota</taxon>
        <taxon>Discoba</taxon>
        <taxon>Euglenozoa</taxon>
        <taxon>Kinetoplastea</taxon>
        <taxon>Metakinetoplastina</taxon>
        <taxon>Trypanosomatida</taxon>
        <taxon>Trypanosomatidae</taxon>
        <taxon>Leishmaniinae</taxon>
        <taxon>Leptomonas</taxon>
    </lineage>
</organism>
<feature type="compositionally biased region" description="Polar residues" evidence="1">
    <location>
        <begin position="426"/>
        <end position="435"/>
    </location>
</feature>
<dbReference type="OrthoDB" id="273547at2759"/>
<feature type="compositionally biased region" description="Polar residues" evidence="1">
    <location>
        <begin position="840"/>
        <end position="854"/>
    </location>
</feature>
<dbReference type="RefSeq" id="XP_015652324.1">
    <property type="nucleotide sequence ID" value="XM_015809004.1"/>
</dbReference>
<keyword evidence="3" id="KW-1185">Reference proteome</keyword>
<feature type="compositionally biased region" description="Low complexity" evidence="1">
    <location>
        <begin position="511"/>
        <end position="522"/>
    </location>
</feature>
<dbReference type="EMBL" id="LGTL01000032">
    <property type="protein sequence ID" value="KPA73884.1"/>
    <property type="molecule type" value="Genomic_DNA"/>
</dbReference>
<protein>
    <submittedName>
        <fullName evidence="2">Uncharacterized protein</fullName>
    </submittedName>
</protein>
<feature type="region of interest" description="Disordered" evidence="1">
    <location>
        <begin position="1"/>
        <end position="186"/>
    </location>
</feature>
<feature type="compositionally biased region" description="Low complexity" evidence="1">
    <location>
        <begin position="868"/>
        <end position="877"/>
    </location>
</feature>
<reference evidence="2 3" key="1">
    <citation type="submission" date="2015-07" db="EMBL/GenBank/DDBJ databases">
        <title>High-quality genome of monoxenous trypanosomatid Leptomonas pyrrhocoris.</title>
        <authorList>
            <person name="Flegontov P."/>
            <person name="Butenko A."/>
            <person name="Firsov S."/>
            <person name="Vlcek C."/>
            <person name="Logacheva M.D."/>
            <person name="Field M."/>
            <person name="Filatov D."/>
            <person name="Flegontova O."/>
            <person name="Gerasimov E."/>
            <person name="Jackson A.P."/>
            <person name="Kelly S."/>
            <person name="Opperdoes F."/>
            <person name="O'Reilly A."/>
            <person name="Votypka J."/>
            <person name="Yurchenko V."/>
            <person name="Lukes J."/>
        </authorList>
    </citation>
    <scope>NUCLEOTIDE SEQUENCE [LARGE SCALE GENOMIC DNA]</scope>
    <source>
        <strain evidence="2">H10</strain>
    </source>
</reference>
<feature type="compositionally biased region" description="Basic and acidic residues" evidence="1">
    <location>
        <begin position="539"/>
        <end position="550"/>
    </location>
</feature>
<feature type="compositionally biased region" description="Low complexity" evidence="1">
    <location>
        <begin position="728"/>
        <end position="738"/>
    </location>
</feature>
<feature type="compositionally biased region" description="Polar residues" evidence="1">
    <location>
        <begin position="140"/>
        <end position="158"/>
    </location>
</feature>
<dbReference type="VEuPathDB" id="TriTrypDB:LpyrH10_32_0350"/>
<dbReference type="RefSeq" id="XP_015652321.1">
    <property type="nucleotide sequence ID" value="XM_015809001.1"/>
</dbReference>
<feature type="compositionally biased region" description="Polar residues" evidence="1">
    <location>
        <begin position="357"/>
        <end position="375"/>
    </location>
</feature>
<feature type="region of interest" description="Disordered" evidence="1">
    <location>
        <begin position="837"/>
        <end position="882"/>
    </location>
</feature>
<comment type="caution">
    <text evidence="2">The sequence shown here is derived from an EMBL/GenBank/DDBJ whole genome shotgun (WGS) entry which is preliminary data.</text>
</comment>
<dbReference type="AlphaFoldDB" id="A0A0N0DR33"/>
<evidence type="ECO:0000256" key="1">
    <source>
        <dbReference type="SAM" id="MobiDB-lite"/>
    </source>
</evidence>
<dbReference type="GeneID" id="26909785"/>
<proteinExistence type="predicted"/>
<feature type="region of interest" description="Disordered" evidence="1">
    <location>
        <begin position="260"/>
        <end position="660"/>
    </location>
</feature>
<feature type="compositionally biased region" description="Polar residues" evidence="1">
    <location>
        <begin position="785"/>
        <end position="810"/>
    </location>
</feature>
<evidence type="ECO:0000313" key="2">
    <source>
        <dbReference type="EMBL" id="KPA73884.1"/>
    </source>
</evidence>
<dbReference type="OMA" id="GILWPPR"/>
<dbReference type="Proteomes" id="UP000037923">
    <property type="component" value="Unassembled WGS sequence"/>
</dbReference>
<feature type="region of interest" description="Disordered" evidence="1">
    <location>
        <begin position="724"/>
        <end position="825"/>
    </location>
</feature>
<dbReference type="RefSeq" id="XP_015652322.1">
    <property type="nucleotide sequence ID" value="XM_015809002.1"/>
</dbReference>
<dbReference type="EMBL" id="LGTL01000032">
    <property type="protein sequence ID" value="KPA73883.1"/>
    <property type="molecule type" value="Genomic_DNA"/>
</dbReference>
<feature type="compositionally biased region" description="Low complexity" evidence="1">
    <location>
        <begin position="281"/>
        <end position="306"/>
    </location>
</feature>
<gene>
    <name evidence="2" type="ORF">ABB37_09502</name>
</gene>
<feature type="compositionally biased region" description="Polar residues" evidence="1">
    <location>
        <begin position="443"/>
        <end position="456"/>
    </location>
</feature>
<dbReference type="EMBL" id="LGTL01000032">
    <property type="protein sequence ID" value="KPA73885.1"/>
    <property type="molecule type" value="Genomic_DNA"/>
</dbReference>
<feature type="compositionally biased region" description="Polar residues" evidence="1">
    <location>
        <begin position="383"/>
        <end position="400"/>
    </location>
</feature>
<sequence length="1212" mass="129275">MYSDTESLAFMEEDDVSPTPKRVPPADVPRPHVTGAPSPAPFKSTPAKPPLHHAVSSTPAAATKSAHLPRPGFVQVTSKFSRGKHDAASEMSDNESVNFVVESNSVSGTPKHGALTSADAATGAPATRGAFASRRLSRAGSVSSIQFHSEPGSRSTSPQPKPRVNRHGSTPVEKTLAGYSPLTNGKAQVTNDSISFVFDQSLGSDQLGAASPNPQSATARGRSAPTPVPLATTCGPVGGSSVMSNDSIAFQIEDSCNAIQPQQHQQQVVKSPSISPLQRRATTTPSTAACTTSDRPAAPPASAADTSMHELADTSSIAFEVAEDSPAVKASAPREATASPSRGALATPYYNSHVRRSQSAQSYRNSRPNSPSIQFETEHNSDNESLPDQSASRVGVSSLSAVHGGLPSCGPLPSHPSPPTLAMTKAQRSSPTTSHPEMGSDGGASSTQPTKKTVVTNHLKRRQQRQRQSGPPPSSSKSRVNTQHVADGERELSASTHPPLYQKSAVSTPLAAQAAGVATEAAADSDDTRRNPRRPSSLTDRHLLPKKRDPSAVLNLQRPQTRRSKESATSDSQGASPNAKLFTEAGSTGTTDSPPEPPHTGRHRRTSVEGRKSAPPSQKAAPPPRGVPSHSNSVEDYLENQEMENVYHRHGLTQHARHETRTDRVLYREVSPPSQCTDPGASAAAAQETEKWRRFNEQQCAELTQLRHRIALARRQDRTLLENSPLKGLGAASGSNSRRGGDPKPTALALASLPGWTKTGPGYSDMKRAPSAHASLVHDQRSMESARSGTHSLSPSATERSRKTSPQSRPLSARRQEKQQPPQPANARYMKQLSELVASSARQPHASSRLQPTAASLKDPSRSRRATARPTPTAVSSGASRHTLLHTTAAASVADMLGVLWPPRSAAASSKADRTLPYQDNTQPVDLYFVNGSRLTAAQVDRFMDLVRVQAEAEQAKNSSRDFLLNSTDVTLSPQSYRHFSPASALLRSRGNAHDHPLSLTARDDRAFSSSALTTRRRAPLSAKLSALLPKKAVRRSRVMREVFDVMDLKHQGSLVLDFLPSLSRLFEGELAAIEETRRSLLAGKATPVATLLVSAMESRQQYSSAWDGGRGAGDDTPNGSGGLSQVLAADGAGLTPAAQAELLALTHRLLLLSFAVNVVIPVASAGRIPLLDFPTLCMVLYAAVDNAEHEMDSPREQWREVVQQYFALLDS</sequence>
<dbReference type="RefSeq" id="XP_015652323.1">
    <property type="nucleotide sequence ID" value="XM_015809003.1"/>
</dbReference>
<name>A0A0N0DR33_LEPPY</name>
<evidence type="ECO:0000313" key="3">
    <source>
        <dbReference type="Proteomes" id="UP000037923"/>
    </source>
</evidence>
<dbReference type="EMBL" id="LGTL01000032">
    <property type="protein sequence ID" value="KPA73882.1"/>
    <property type="molecule type" value="Genomic_DNA"/>
</dbReference>
<accession>A0A0N0DR33</accession>
<feature type="region of interest" description="Disordered" evidence="1">
    <location>
        <begin position="204"/>
        <end position="246"/>
    </location>
</feature>
<feature type="compositionally biased region" description="Low complexity" evidence="1">
    <location>
        <begin position="94"/>
        <end position="107"/>
    </location>
</feature>